<dbReference type="EMBL" id="CP001087">
    <property type="protein sequence ID" value="ACN14295.1"/>
    <property type="molecule type" value="Genomic_DNA"/>
</dbReference>
<dbReference type="InterPro" id="IPR003594">
    <property type="entry name" value="HATPase_dom"/>
</dbReference>
<evidence type="ECO:0000256" key="1">
    <source>
        <dbReference type="ARBA" id="ARBA00000085"/>
    </source>
</evidence>
<dbReference type="OrthoDB" id="9808844at2"/>
<dbReference type="Gene3D" id="1.10.287.130">
    <property type="match status" value="1"/>
</dbReference>
<dbReference type="SMART" id="SM00388">
    <property type="entry name" value="HisKA"/>
    <property type="match status" value="1"/>
</dbReference>
<dbReference type="Gene3D" id="3.30.450.40">
    <property type="match status" value="1"/>
</dbReference>
<dbReference type="InterPro" id="IPR004358">
    <property type="entry name" value="Sig_transdc_His_kin-like_C"/>
</dbReference>
<dbReference type="InterPro" id="IPR029016">
    <property type="entry name" value="GAF-like_dom_sf"/>
</dbReference>
<keyword evidence="3" id="KW-0597">Phosphoprotein</keyword>
<dbReference type="InterPro" id="IPR036890">
    <property type="entry name" value="HATPase_C_sf"/>
</dbReference>
<feature type="domain" description="Histidine kinase" evidence="4">
    <location>
        <begin position="194"/>
        <end position="402"/>
    </location>
</feature>
<dbReference type="Pfam" id="PF02518">
    <property type="entry name" value="HATPase_c"/>
    <property type="match status" value="1"/>
</dbReference>
<dbReference type="PRINTS" id="PR00344">
    <property type="entry name" value="BCTRLSENSOR"/>
</dbReference>
<dbReference type="PANTHER" id="PTHR43065:SF42">
    <property type="entry name" value="TWO-COMPONENT SENSOR PPRA"/>
    <property type="match status" value="1"/>
</dbReference>
<dbReference type="Pfam" id="PF00512">
    <property type="entry name" value="HisKA"/>
    <property type="match status" value="1"/>
</dbReference>
<dbReference type="HOGENOM" id="CLU_673912_0_0_7"/>
<dbReference type="SUPFAM" id="SSF55781">
    <property type="entry name" value="GAF domain-like"/>
    <property type="match status" value="1"/>
</dbReference>
<accession>C0QLY9</accession>
<dbReference type="SMART" id="SM00387">
    <property type="entry name" value="HATPase_c"/>
    <property type="match status" value="1"/>
</dbReference>
<evidence type="ECO:0000313" key="5">
    <source>
        <dbReference type="EMBL" id="ACN14295.1"/>
    </source>
</evidence>
<dbReference type="PROSITE" id="PS50109">
    <property type="entry name" value="HIS_KIN"/>
    <property type="match status" value="1"/>
</dbReference>
<dbReference type="RefSeq" id="WP_015903084.1">
    <property type="nucleotide sequence ID" value="NC_012108.1"/>
</dbReference>
<dbReference type="CDD" id="cd00082">
    <property type="entry name" value="HisKA"/>
    <property type="match status" value="1"/>
</dbReference>
<dbReference type="eggNOG" id="COG4191">
    <property type="taxonomic scope" value="Bacteria"/>
</dbReference>
<dbReference type="eggNOG" id="COG2203">
    <property type="taxonomic scope" value="Bacteria"/>
</dbReference>
<dbReference type="EC" id="2.7.13.3" evidence="2"/>
<comment type="catalytic activity">
    <reaction evidence="1">
        <text>ATP + protein L-histidine = ADP + protein N-phospho-L-histidine.</text>
        <dbReference type="EC" id="2.7.13.3"/>
    </reaction>
</comment>
<dbReference type="Pfam" id="PF13185">
    <property type="entry name" value="GAF_2"/>
    <property type="match status" value="1"/>
</dbReference>
<proteinExistence type="predicted"/>
<evidence type="ECO:0000259" key="4">
    <source>
        <dbReference type="PROSITE" id="PS50109"/>
    </source>
</evidence>
<reference evidence="5 6" key="1">
    <citation type="journal article" date="2009" name="Environ. Microbiol.">
        <title>Genome sequence of Desulfobacterium autotrophicum HRM2, a marine sulfate reducer oxidizing organic carbon completely to carbon dioxide.</title>
        <authorList>
            <person name="Strittmatter A.W."/>
            <person name="Liesegang H."/>
            <person name="Rabus R."/>
            <person name="Decker I."/>
            <person name="Amann J."/>
            <person name="Andres S."/>
            <person name="Henne A."/>
            <person name="Fricke W.F."/>
            <person name="Martinez-Arias R."/>
            <person name="Bartels D."/>
            <person name="Goesmann A."/>
            <person name="Krause L."/>
            <person name="Puehler A."/>
            <person name="Klenk H.P."/>
            <person name="Richter M."/>
            <person name="Schuler M."/>
            <person name="Gloeckner F.O."/>
            <person name="Meyerdierks A."/>
            <person name="Gottschalk G."/>
            <person name="Amann R."/>
        </authorList>
    </citation>
    <scope>NUCLEOTIDE SEQUENCE [LARGE SCALE GENOMIC DNA]</scope>
    <source>
        <strain evidence="6">ATCC 43914 / DSM 3382 / HRM2</strain>
    </source>
</reference>
<keyword evidence="6" id="KW-1185">Reference proteome</keyword>
<dbReference type="PANTHER" id="PTHR43065">
    <property type="entry name" value="SENSOR HISTIDINE KINASE"/>
    <property type="match status" value="1"/>
</dbReference>
<organism evidence="5 6">
    <name type="scientific">Desulforapulum autotrophicum (strain ATCC 43914 / DSM 3382 / VKM B-1955 / HRM2)</name>
    <name type="common">Desulfobacterium autotrophicum</name>
    <dbReference type="NCBI Taxonomy" id="177437"/>
    <lineage>
        <taxon>Bacteria</taxon>
        <taxon>Pseudomonadati</taxon>
        <taxon>Thermodesulfobacteriota</taxon>
        <taxon>Desulfobacteria</taxon>
        <taxon>Desulfobacterales</taxon>
        <taxon>Desulfobacteraceae</taxon>
        <taxon>Desulforapulum</taxon>
    </lineage>
</organism>
<gene>
    <name evidence="5" type="ordered locus">HRM2_11830</name>
</gene>
<dbReference type="InterPro" id="IPR005467">
    <property type="entry name" value="His_kinase_dom"/>
</dbReference>
<evidence type="ECO:0000313" key="6">
    <source>
        <dbReference type="Proteomes" id="UP000000442"/>
    </source>
</evidence>
<dbReference type="Proteomes" id="UP000000442">
    <property type="component" value="Chromosome"/>
</dbReference>
<dbReference type="InterPro" id="IPR003018">
    <property type="entry name" value="GAF"/>
</dbReference>
<sequence>MTDLQKFKTFYQLFRDVSRVVHAKSDIDEVLDLVVSRIVQGIGASGGALCVMDNSLGSLRVRSSYGVSESYLALAPLAGKDLLAWPEPDDGIHIIDDIFNAPRVKFPKEAWDEGVRMMVDVPLKVQDQIFGFTRIYFSEKREFSEDELDFAWAVNEQTSCAINHDEEIKSHILQYNQLASKADRMSSLGRMAAGIAHEINNPLTGILLYSSNLSKKADPGPFKEGLEIIMHETQRCKKIIQGLLDFSREKKPQKIQANINKVIEKSLALMDNELFIRRIKVVRDFDYDIKSFSLDPDQLEQVLVNLLFNAVHAVEEKGLITIRSKNSEDGKSIVVEVEDNGCGIHKDNLKKIFEPFYTTRSSGTGLGLSVSYGIIRNHQGRIKILSEPGVGTLITLNLPVLEEENHLR</sequence>
<dbReference type="STRING" id="177437.HRM2_11830"/>
<protein>
    <recommendedName>
        <fullName evidence="2">histidine kinase</fullName>
        <ecNumber evidence="2">2.7.13.3</ecNumber>
    </recommendedName>
</protein>
<dbReference type="SUPFAM" id="SSF47384">
    <property type="entry name" value="Homodimeric domain of signal transducing histidine kinase"/>
    <property type="match status" value="1"/>
</dbReference>
<dbReference type="SUPFAM" id="SSF55874">
    <property type="entry name" value="ATPase domain of HSP90 chaperone/DNA topoisomerase II/histidine kinase"/>
    <property type="match status" value="1"/>
</dbReference>
<dbReference type="InterPro" id="IPR036097">
    <property type="entry name" value="HisK_dim/P_sf"/>
</dbReference>
<dbReference type="KEGG" id="dat:HRM2_11830"/>
<dbReference type="GO" id="GO:0000155">
    <property type="term" value="F:phosphorelay sensor kinase activity"/>
    <property type="evidence" value="ECO:0007669"/>
    <property type="project" value="InterPro"/>
</dbReference>
<dbReference type="InterPro" id="IPR003661">
    <property type="entry name" value="HisK_dim/P_dom"/>
</dbReference>
<dbReference type="AlphaFoldDB" id="C0QLY9"/>
<evidence type="ECO:0000256" key="3">
    <source>
        <dbReference type="ARBA" id="ARBA00022553"/>
    </source>
</evidence>
<dbReference type="Gene3D" id="3.30.565.10">
    <property type="entry name" value="Histidine kinase-like ATPase, C-terminal domain"/>
    <property type="match status" value="1"/>
</dbReference>
<name>C0QLY9_DESAH</name>
<evidence type="ECO:0000256" key="2">
    <source>
        <dbReference type="ARBA" id="ARBA00012438"/>
    </source>
</evidence>